<sequence length="64" mass="7142">MQCSGSMQQWLSVFTNFGLVLVAVTTLVSERETGTVDGRRYNIARSSVPGMIIVRLCRDAHRRA</sequence>
<reference evidence="1 2" key="1">
    <citation type="submission" date="2020-02" db="EMBL/GenBank/DDBJ databases">
        <authorList>
            <person name="Ferguson B K."/>
        </authorList>
    </citation>
    <scope>NUCLEOTIDE SEQUENCE [LARGE SCALE GENOMIC DNA]</scope>
</reference>
<gene>
    <name evidence="1" type="ORF">TBRA_LOCUS15027</name>
</gene>
<accession>A0A6H5J5J3</accession>
<keyword evidence="2" id="KW-1185">Reference proteome</keyword>
<name>A0A6H5J5J3_9HYME</name>
<dbReference type="Proteomes" id="UP000479190">
    <property type="component" value="Unassembled WGS sequence"/>
</dbReference>
<dbReference type="AlphaFoldDB" id="A0A6H5J5J3"/>
<dbReference type="EMBL" id="CADCXV010001316">
    <property type="protein sequence ID" value="CAB0043439.1"/>
    <property type="molecule type" value="Genomic_DNA"/>
</dbReference>
<evidence type="ECO:0000313" key="1">
    <source>
        <dbReference type="EMBL" id="CAB0043439.1"/>
    </source>
</evidence>
<protein>
    <submittedName>
        <fullName evidence="1">Uncharacterized protein</fullName>
    </submittedName>
</protein>
<organism evidence="1 2">
    <name type="scientific">Trichogramma brassicae</name>
    <dbReference type="NCBI Taxonomy" id="86971"/>
    <lineage>
        <taxon>Eukaryota</taxon>
        <taxon>Metazoa</taxon>
        <taxon>Ecdysozoa</taxon>
        <taxon>Arthropoda</taxon>
        <taxon>Hexapoda</taxon>
        <taxon>Insecta</taxon>
        <taxon>Pterygota</taxon>
        <taxon>Neoptera</taxon>
        <taxon>Endopterygota</taxon>
        <taxon>Hymenoptera</taxon>
        <taxon>Apocrita</taxon>
        <taxon>Proctotrupomorpha</taxon>
        <taxon>Chalcidoidea</taxon>
        <taxon>Trichogrammatidae</taxon>
        <taxon>Trichogramma</taxon>
    </lineage>
</organism>
<evidence type="ECO:0000313" key="2">
    <source>
        <dbReference type="Proteomes" id="UP000479190"/>
    </source>
</evidence>
<proteinExistence type="predicted"/>